<reference evidence="1" key="1">
    <citation type="submission" date="2023-07" db="EMBL/GenBank/DDBJ databases">
        <title>Sequencing the genomes of 1000 actinobacteria strains.</title>
        <authorList>
            <person name="Klenk H.-P."/>
        </authorList>
    </citation>
    <scope>NUCLEOTIDE SEQUENCE</scope>
    <source>
        <strain evidence="1">DSM 45977</strain>
    </source>
</reference>
<organism evidence="1 2">
    <name type="scientific">Haloactinomyces albus</name>
    <dbReference type="NCBI Taxonomy" id="1352928"/>
    <lineage>
        <taxon>Bacteria</taxon>
        <taxon>Bacillati</taxon>
        <taxon>Actinomycetota</taxon>
        <taxon>Actinomycetes</taxon>
        <taxon>Actinopolysporales</taxon>
        <taxon>Actinopolysporaceae</taxon>
        <taxon>Haloactinomyces</taxon>
    </lineage>
</organism>
<proteinExistence type="predicted"/>
<accession>A0AAE3ZCH6</accession>
<keyword evidence="2" id="KW-1185">Reference proteome</keyword>
<gene>
    <name evidence="1" type="ORF">JOF55_000780</name>
</gene>
<evidence type="ECO:0000313" key="1">
    <source>
        <dbReference type="EMBL" id="MDR7300599.1"/>
    </source>
</evidence>
<name>A0AAE3ZCH6_9ACTN</name>
<sequence>MTKRENSRRRRAPRAESRSLILVVCGGVKTEKQYLEGLRKYYRNLADASDVDRQLRRHLPSYDKTRLVFGEFAEGIEVAVARAAARCEYGREHRCNPSTGVWKLVAAMVPTQHNQPSPRG</sequence>
<dbReference type="Proteomes" id="UP001180845">
    <property type="component" value="Unassembled WGS sequence"/>
</dbReference>
<evidence type="ECO:0000313" key="2">
    <source>
        <dbReference type="Proteomes" id="UP001180845"/>
    </source>
</evidence>
<dbReference type="AlphaFoldDB" id="A0AAE3ZCH6"/>
<dbReference type="EMBL" id="JAVDXW010000001">
    <property type="protein sequence ID" value="MDR7300599.1"/>
    <property type="molecule type" value="Genomic_DNA"/>
</dbReference>
<comment type="caution">
    <text evidence="1">The sequence shown here is derived from an EMBL/GenBank/DDBJ whole genome shotgun (WGS) entry which is preliminary data.</text>
</comment>
<protein>
    <submittedName>
        <fullName evidence="1">Uncharacterized protein</fullName>
    </submittedName>
</protein>